<comment type="caution">
    <text evidence="2">The sequence shown here is derived from an EMBL/GenBank/DDBJ whole genome shotgun (WGS) entry which is preliminary data.</text>
</comment>
<keyword evidence="3" id="KW-1185">Reference proteome</keyword>
<dbReference type="Proteomes" id="UP000266841">
    <property type="component" value="Unassembled WGS sequence"/>
</dbReference>
<organism evidence="2 3">
    <name type="scientific">Thalassiosira oceanica</name>
    <name type="common">Marine diatom</name>
    <dbReference type="NCBI Taxonomy" id="159749"/>
    <lineage>
        <taxon>Eukaryota</taxon>
        <taxon>Sar</taxon>
        <taxon>Stramenopiles</taxon>
        <taxon>Ochrophyta</taxon>
        <taxon>Bacillariophyta</taxon>
        <taxon>Coscinodiscophyceae</taxon>
        <taxon>Thalassiosirophycidae</taxon>
        <taxon>Thalassiosirales</taxon>
        <taxon>Thalassiosiraceae</taxon>
        <taxon>Thalassiosira</taxon>
    </lineage>
</organism>
<feature type="region of interest" description="Disordered" evidence="1">
    <location>
        <begin position="172"/>
        <end position="196"/>
    </location>
</feature>
<evidence type="ECO:0000256" key="1">
    <source>
        <dbReference type="SAM" id="MobiDB-lite"/>
    </source>
</evidence>
<feature type="compositionally biased region" description="Polar residues" evidence="1">
    <location>
        <begin position="187"/>
        <end position="196"/>
    </location>
</feature>
<reference evidence="2 3" key="1">
    <citation type="journal article" date="2012" name="Genome Biol.">
        <title>Genome and low-iron response of an oceanic diatom adapted to chronic iron limitation.</title>
        <authorList>
            <person name="Lommer M."/>
            <person name="Specht M."/>
            <person name="Roy A.S."/>
            <person name="Kraemer L."/>
            <person name="Andreson R."/>
            <person name="Gutowska M.A."/>
            <person name="Wolf J."/>
            <person name="Bergner S.V."/>
            <person name="Schilhabel M.B."/>
            <person name="Klostermeier U.C."/>
            <person name="Beiko R.G."/>
            <person name="Rosenstiel P."/>
            <person name="Hippler M."/>
            <person name="Laroche J."/>
        </authorList>
    </citation>
    <scope>NUCLEOTIDE SEQUENCE [LARGE SCALE GENOMIC DNA]</scope>
    <source>
        <strain evidence="2 3">CCMP1005</strain>
    </source>
</reference>
<feature type="region of interest" description="Disordered" evidence="1">
    <location>
        <begin position="226"/>
        <end position="278"/>
    </location>
</feature>
<name>K0TEV0_THAOC</name>
<sequence>MRIFLSRKLTDVPSIAKMMNANTCHNNGLSAISSGKSSGKFGEIRYIRCAHGKAREQSKYRKGLESSSTRPDLDERCRCTPKERSELFKRDLSDDLVDDITEKLKRNIPKDVLRELVEYETGRTLSASVISHLKKTMVVDEFKGGDALEDAGDTVRVRKKVRRRRQCTSTTNCKGKVSAKSADSDNKGGTSSLDLTEDTGCSQECLGWMMWQTKSFAWREEKAKAGHRKKHSDLSELSTANTSFGEGNRETELMNDDETTPPSEMDLPSETVLPSSEQ</sequence>
<evidence type="ECO:0000313" key="3">
    <source>
        <dbReference type="Proteomes" id="UP000266841"/>
    </source>
</evidence>
<feature type="compositionally biased region" description="Polar residues" evidence="1">
    <location>
        <begin position="235"/>
        <end position="245"/>
    </location>
</feature>
<protein>
    <submittedName>
        <fullName evidence="2">Uncharacterized protein</fullName>
    </submittedName>
</protein>
<dbReference type="EMBL" id="AGNL01001167">
    <property type="protein sequence ID" value="EJK77218.1"/>
    <property type="molecule type" value="Genomic_DNA"/>
</dbReference>
<evidence type="ECO:0000313" key="2">
    <source>
        <dbReference type="EMBL" id="EJK77218.1"/>
    </source>
</evidence>
<feature type="non-terminal residue" evidence="2">
    <location>
        <position position="278"/>
    </location>
</feature>
<gene>
    <name evidence="2" type="ORF">THAOC_00964</name>
</gene>
<accession>K0TEV0</accession>
<dbReference type="AlphaFoldDB" id="K0TEV0"/>
<proteinExistence type="predicted"/>